<accession>A0A9W4VMT2</accession>
<dbReference type="AlphaFoldDB" id="A0A9W4VMT2"/>
<feature type="domain" description="N-acetyltransferase" evidence="1">
    <location>
        <begin position="1"/>
        <end position="143"/>
    </location>
</feature>
<keyword evidence="4" id="KW-1185">Reference proteome</keyword>
<dbReference type="EMBL" id="CAMAPC010000002">
    <property type="protein sequence ID" value="CAH9050887.1"/>
    <property type="molecule type" value="Genomic_DNA"/>
</dbReference>
<dbReference type="SUPFAM" id="SSF55729">
    <property type="entry name" value="Acyl-CoA N-acyltransferases (Nat)"/>
    <property type="match status" value="1"/>
</dbReference>
<evidence type="ECO:0000259" key="1">
    <source>
        <dbReference type="PROSITE" id="PS51186"/>
    </source>
</evidence>
<dbReference type="InterPro" id="IPR016181">
    <property type="entry name" value="Acyl_CoA_acyltransferase"/>
</dbReference>
<organism evidence="2 4">
    <name type="scientific">Pseudoalteromonas holothuriae</name>
    <dbReference type="NCBI Taxonomy" id="2963714"/>
    <lineage>
        <taxon>Bacteria</taxon>
        <taxon>Pseudomonadati</taxon>
        <taxon>Pseudomonadota</taxon>
        <taxon>Gammaproteobacteria</taxon>
        <taxon>Alteromonadales</taxon>
        <taxon>Pseudoalteromonadaceae</taxon>
        <taxon>Pseudoalteromonas</taxon>
    </lineage>
</organism>
<dbReference type="PANTHER" id="PTHR43233">
    <property type="entry name" value="FAMILY N-ACETYLTRANSFERASE, PUTATIVE (AFU_ORTHOLOGUE AFUA_6G03350)-RELATED"/>
    <property type="match status" value="1"/>
</dbReference>
<dbReference type="GO" id="GO:0016747">
    <property type="term" value="F:acyltransferase activity, transferring groups other than amino-acyl groups"/>
    <property type="evidence" value="ECO:0007669"/>
    <property type="project" value="InterPro"/>
</dbReference>
<evidence type="ECO:0000313" key="2">
    <source>
        <dbReference type="EMBL" id="CAH9050887.1"/>
    </source>
</evidence>
<dbReference type="Gene3D" id="3.40.630.30">
    <property type="match status" value="1"/>
</dbReference>
<dbReference type="CDD" id="cd04301">
    <property type="entry name" value="NAT_SF"/>
    <property type="match status" value="1"/>
</dbReference>
<proteinExistence type="predicted"/>
<dbReference type="Pfam" id="PF13673">
    <property type="entry name" value="Acetyltransf_10"/>
    <property type="match status" value="1"/>
</dbReference>
<gene>
    <name evidence="2" type="ORF">PSECIP111854_00624</name>
    <name evidence="3" type="ORF">PSECIP111951_02172</name>
</gene>
<protein>
    <recommendedName>
        <fullName evidence="1">N-acetyltransferase domain-containing protein</fullName>
    </recommendedName>
</protein>
<dbReference type="RefSeq" id="WP_410007612.1">
    <property type="nucleotide sequence ID" value="NZ_CAMAPC010000002.1"/>
</dbReference>
<name>A0A9W4VMT2_9GAMM</name>
<dbReference type="PROSITE" id="PS51186">
    <property type="entry name" value="GNAT"/>
    <property type="match status" value="1"/>
</dbReference>
<sequence>MHYLTSNTSEILQYFDTIHYHISHSYWAEHIPKETLHKGIENSVNFAVIDKQLGLQAFARVITDRATFGYLADVFVVPDYRGQGLSKQLMEAVQSHPELQGLRRFMLATKDAHQLYEQFGFQAVTDPKPFMQIVAVDMYANTIS</sequence>
<dbReference type="InterPro" id="IPR000182">
    <property type="entry name" value="GNAT_dom"/>
</dbReference>
<reference evidence="2 5" key="1">
    <citation type="submission" date="2022-07" db="EMBL/GenBank/DDBJ databases">
        <authorList>
            <person name="Criscuolo A."/>
        </authorList>
    </citation>
    <scope>NUCLEOTIDE SEQUENCE</scope>
    <source>
        <strain evidence="5">CIP 111951</strain>
        <strain evidence="2">CIP111854</strain>
        <strain evidence="3">CIP111951</strain>
    </source>
</reference>
<dbReference type="Proteomes" id="UP001152485">
    <property type="component" value="Unassembled WGS sequence"/>
</dbReference>
<evidence type="ECO:0000313" key="4">
    <source>
        <dbReference type="Proteomes" id="UP001152467"/>
    </source>
</evidence>
<dbReference type="PANTHER" id="PTHR43233:SF1">
    <property type="entry name" value="FAMILY N-ACETYLTRANSFERASE, PUTATIVE (AFU_ORTHOLOGUE AFUA_6G03350)-RELATED"/>
    <property type="match status" value="1"/>
</dbReference>
<evidence type="ECO:0000313" key="3">
    <source>
        <dbReference type="EMBL" id="CAH9059950.1"/>
    </source>
</evidence>
<comment type="caution">
    <text evidence="2">The sequence shown here is derived from an EMBL/GenBank/DDBJ whole genome shotgun (WGS) entry which is preliminary data.</text>
</comment>
<dbReference type="InterPro" id="IPR053144">
    <property type="entry name" value="Acetyltransferase_Butenolide"/>
</dbReference>
<dbReference type="Proteomes" id="UP001152467">
    <property type="component" value="Unassembled WGS sequence"/>
</dbReference>
<evidence type="ECO:0000313" key="5">
    <source>
        <dbReference type="Proteomes" id="UP001152485"/>
    </source>
</evidence>
<dbReference type="EMBL" id="CAMAPD010000009">
    <property type="protein sequence ID" value="CAH9059950.1"/>
    <property type="molecule type" value="Genomic_DNA"/>
</dbReference>